<dbReference type="GO" id="GO:0004888">
    <property type="term" value="F:transmembrane signaling receptor activity"/>
    <property type="evidence" value="ECO:0007669"/>
    <property type="project" value="InterPro"/>
</dbReference>
<dbReference type="InterPro" id="IPR004090">
    <property type="entry name" value="Chemotax_Me-accpt_rcpt"/>
</dbReference>
<dbReference type="PRINTS" id="PR00260">
    <property type="entry name" value="CHEMTRNSDUCR"/>
</dbReference>
<comment type="similarity">
    <text evidence="2">Belongs to the methyl-accepting chemotaxis (MCP) protein family.</text>
</comment>
<comment type="caution">
    <text evidence="6">The sequence shown here is derived from an EMBL/GenBank/DDBJ whole genome shotgun (WGS) entry which is preliminary data.</text>
</comment>
<dbReference type="GO" id="GO:0007165">
    <property type="term" value="P:signal transduction"/>
    <property type="evidence" value="ECO:0007669"/>
    <property type="project" value="UniProtKB-KW"/>
</dbReference>
<feature type="domain" description="Methyl-accepting transducer" evidence="5">
    <location>
        <begin position="167"/>
        <end position="389"/>
    </location>
</feature>
<evidence type="ECO:0000313" key="6">
    <source>
        <dbReference type="EMBL" id="PKU25008.1"/>
    </source>
</evidence>
<evidence type="ECO:0000256" key="3">
    <source>
        <dbReference type="PROSITE-ProRule" id="PRU00284"/>
    </source>
</evidence>
<dbReference type="SMART" id="SM00283">
    <property type="entry name" value="MA"/>
    <property type="match status" value="1"/>
</dbReference>
<dbReference type="Proteomes" id="UP000233293">
    <property type="component" value="Unassembled WGS sequence"/>
</dbReference>
<keyword evidence="1 3" id="KW-0807">Transducer</keyword>
<evidence type="ECO:0000256" key="1">
    <source>
        <dbReference type="ARBA" id="ARBA00023224"/>
    </source>
</evidence>
<dbReference type="PANTHER" id="PTHR32089">
    <property type="entry name" value="METHYL-ACCEPTING CHEMOTAXIS PROTEIN MCPB"/>
    <property type="match status" value="1"/>
</dbReference>
<dbReference type="OrthoDB" id="5179380at2"/>
<dbReference type="GO" id="GO:0016020">
    <property type="term" value="C:membrane"/>
    <property type="evidence" value="ECO:0007669"/>
    <property type="project" value="InterPro"/>
</dbReference>
<keyword evidence="4" id="KW-0472">Membrane</keyword>
<dbReference type="GO" id="GO:0006935">
    <property type="term" value="P:chemotaxis"/>
    <property type="evidence" value="ECO:0007669"/>
    <property type="project" value="InterPro"/>
</dbReference>
<keyword evidence="4" id="KW-1133">Transmembrane helix</keyword>
<dbReference type="SUPFAM" id="SSF58104">
    <property type="entry name" value="Methyl-accepting chemotaxis protein (MCP) signaling domain"/>
    <property type="match status" value="1"/>
</dbReference>
<feature type="transmembrane region" description="Helical" evidence="4">
    <location>
        <begin position="28"/>
        <end position="44"/>
    </location>
</feature>
<dbReference type="Gene3D" id="1.10.287.950">
    <property type="entry name" value="Methyl-accepting chemotaxis protein"/>
    <property type="match status" value="1"/>
</dbReference>
<dbReference type="InterPro" id="IPR004089">
    <property type="entry name" value="MCPsignal_dom"/>
</dbReference>
<dbReference type="Pfam" id="PF00015">
    <property type="entry name" value="MCPsignal"/>
    <property type="match status" value="1"/>
</dbReference>
<evidence type="ECO:0000259" key="5">
    <source>
        <dbReference type="PROSITE" id="PS50111"/>
    </source>
</evidence>
<dbReference type="AlphaFoldDB" id="A0A2N3PX92"/>
<keyword evidence="4" id="KW-0812">Transmembrane</keyword>
<name>A0A2N3PX92_9PROT</name>
<evidence type="ECO:0000313" key="7">
    <source>
        <dbReference type="Proteomes" id="UP000233293"/>
    </source>
</evidence>
<evidence type="ECO:0000256" key="4">
    <source>
        <dbReference type="SAM" id="Phobius"/>
    </source>
</evidence>
<dbReference type="EMBL" id="PIUM01000007">
    <property type="protein sequence ID" value="PKU25008.1"/>
    <property type="molecule type" value="Genomic_DNA"/>
</dbReference>
<sequence>MWCAGAGFLGALALLADAAAGGRPVGAVLAVLVAGVSLLGLLWTRQSDRGLDKACDVLSAAAQGNLDRRVVNIRSQDRIGLMLIHINRLLDLTEAFTKEADAAMACASGGRYFRQILLSGLAGEFSSHASLINEALTSMEQRTNTFVGEASGIGETIKSASHAMAATATELEATSRQMSEIASTNSRKSAEVARISEEASSDVETVATAAEQVSSGIREIAERVSHSAEQAKETVREVSQTDSDIQSLLDAAQHIGEVVSLITAIANQTNLLALNATIEAARAGEAGKGFAVVAGEVKNLANQTARATGEIVEQIDSIRTATETAVSAIRKIAGLVHEIDSSSTAIAATTAQQSAAMADISRSIHNVSAGVRSVARTISDVAGTADTATEAAGQVLLAAGNLAERTVTMNDGIDNFVDRVCVGIARA</sequence>
<gene>
    <name evidence="6" type="ORF">CWS72_09100</name>
</gene>
<proteinExistence type="inferred from homology"/>
<organism evidence="6 7">
    <name type="scientific">Telmatospirillum siberiense</name>
    <dbReference type="NCBI Taxonomy" id="382514"/>
    <lineage>
        <taxon>Bacteria</taxon>
        <taxon>Pseudomonadati</taxon>
        <taxon>Pseudomonadota</taxon>
        <taxon>Alphaproteobacteria</taxon>
        <taxon>Rhodospirillales</taxon>
        <taxon>Rhodospirillaceae</taxon>
        <taxon>Telmatospirillum</taxon>
    </lineage>
</organism>
<dbReference type="PROSITE" id="PS50111">
    <property type="entry name" value="CHEMOTAXIS_TRANSDUC_2"/>
    <property type="match status" value="1"/>
</dbReference>
<protein>
    <submittedName>
        <fullName evidence="6">Sensory rhodopsin II transducer</fullName>
    </submittedName>
</protein>
<reference evidence="7" key="1">
    <citation type="submission" date="2017-12" db="EMBL/GenBank/DDBJ databases">
        <title>Draft genome sequence of Telmatospirillum siberiense 26-4b1T, an acidotolerant peatland alphaproteobacterium potentially involved in sulfur cycling.</title>
        <authorList>
            <person name="Hausmann B."/>
            <person name="Pjevac P."/>
            <person name="Schreck K."/>
            <person name="Herbold C.W."/>
            <person name="Daims H."/>
            <person name="Wagner M."/>
            <person name="Pester M."/>
            <person name="Loy A."/>
        </authorList>
    </citation>
    <scope>NUCLEOTIDE SEQUENCE [LARGE SCALE GENOMIC DNA]</scope>
    <source>
        <strain evidence="7">26-4b1</strain>
    </source>
</reference>
<keyword evidence="7" id="KW-1185">Reference proteome</keyword>
<dbReference type="PANTHER" id="PTHR32089:SF112">
    <property type="entry name" value="LYSOZYME-LIKE PROTEIN-RELATED"/>
    <property type="match status" value="1"/>
</dbReference>
<accession>A0A2N3PX92</accession>
<evidence type="ECO:0000256" key="2">
    <source>
        <dbReference type="ARBA" id="ARBA00029447"/>
    </source>
</evidence>